<organism evidence="2 3">
    <name type="scientific">candidate division KSB3 bacterium</name>
    <dbReference type="NCBI Taxonomy" id="2044937"/>
    <lineage>
        <taxon>Bacteria</taxon>
        <taxon>candidate division KSB3</taxon>
    </lineage>
</organism>
<reference evidence="2 3" key="1">
    <citation type="submission" date="2017-10" db="EMBL/GenBank/DDBJ databases">
        <title>Novel microbial diversity and functional potential in the marine mammal oral microbiome.</title>
        <authorList>
            <person name="Dudek N.K."/>
            <person name="Sun C.L."/>
            <person name="Burstein D."/>
            <person name="Kantor R.S."/>
            <person name="Aliaga Goltsman D.S."/>
            <person name="Bik E.M."/>
            <person name="Thomas B.C."/>
            <person name="Banfield J.F."/>
            <person name="Relman D.A."/>
        </authorList>
    </citation>
    <scope>NUCLEOTIDE SEQUENCE [LARGE SCALE GENOMIC DNA]</scope>
    <source>
        <strain evidence="2">DOLJORAL78_47_16</strain>
    </source>
</reference>
<comment type="caution">
    <text evidence="2">The sequence shown here is derived from an EMBL/GenBank/DDBJ whole genome shotgun (WGS) entry which is preliminary data.</text>
</comment>
<evidence type="ECO:0000313" key="2">
    <source>
        <dbReference type="EMBL" id="PIE34307.1"/>
    </source>
</evidence>
<feature type="transmembrane region" description="Helical" evidence="1">
    <location>
        <begin position="267"/>
        <end position="289"/>
    </location>
</feature>
<protein>
    <submittedName>
        <fullName evidence="2">Uncharacterized protein</fullName>
    </submittedName>
</protein>
<proteinExistence type="predicted"/>
<evidence type="ECO:0000256" key="1">
    <source>
        <dbReference type="SAM" id="Phobius"/>
    </source>
</evidence>
<gene>
    <name evidence="2" type="ORF">CSA56_07945</name>
</gene>
<feature type="transmembrane region" description="Helical" evidence="1">
    <location>
        <begin position="295"/>
        <end position="312"/>
    </location>
</feature>
<keyword evidence="1" id="KW-0812">Transmembrane</keyword>
<accession>A0A2G6KF64</accession>
<sequence length="492" mass="58506">MIEETIHIHDKYQCEIKLEYQLERQKQSTTYDIETYVFFPNSLGVNRHTYHKNDFYHDMQTYVRLKTPIVLLTEMVKGSDSPLRKLQTSMERVLSHVSDRTTARYEYQVKMFCCIFKSAIRDHVAFTSSRTTSGDIKDSLVKYFTSLQEITRDFRELRSFINIPTVNKNIFSIYVFGDEYLSLLIESYTYELLECIHKLDFPEKEAYTTRLFELISHELKYREQNHYPSIPDTHSTNEEFIFRTGVLKKYMGSVLFLRTRVKQEGELLEQIIFALAAGIAMIFATGAAFFAQSAYANFSLPVFIVLVVSYMFKDRLKEFIRLYLGSKIRNRLFDHKRKIYSSPQKNIGWCKESCTFTKGHKIPQQIMKLRDRDHITDIENDWMGEKIILYRKRIRLFRKELEHIYRDYQVVSINDIMRLNVLKFLSKMDNPKKPVYVLDAQGYRKIYGKRVYHLNMVMKYSMGKIAHYKRFRLVLTRNGIKRIEEAGVGEQL</sequence>
<dbReference type="EMBL" id="PDSK01000090">
    <property type="protein sequence ID" value="PIE34307.1"/>
    <property type="molecule type" value="Genomic_DNA"/>
</dbReference>
<keyword evidence="1" id="KW-0472">Membrane</keyword>
<name>A0A2G6KF64_9BACT</name>
<dbReference type="Proteomes" id="UP000230821">
    <property type="component" value="Unassembled WGS sequence"/>
</dbReference>
<evidence type="ECO:0000313" key="3">
    <source>
        <dbReference type="Proteomes" id="UP000230821"/>
    </source>
</evidence>
<dbReference type="AlphaFoldDB" id="A0A2G6KF64"/>
<keyword evidence="1" id="KW-1133">Transmembrane helix</keyword>